<proteinExistence type="predicted"/>
<dbReference type="InterPro" id="IPR003347">
    <property type="entry name" value="JmjC_dom"/>
</dbReference>
<organism evidence="1 2">
    <name type="scientific">Glycocaulis alkaliphilus</name>
    <dbReference type="NCBI Taxonomy" id="1434191"/>
    <lineage>
        <taxon>Bacteria</taxon>
        <taxon>Pseudomonadati</taxon>
        <taxon>Pseudomonadota</taxon>
        <taxon>Alphaproteobacteria</taxon>
        <taxon>Maricaulales</taxon>
        <taxon>Maricaulaceae</taxon>
        <taxon>Glycocaulis</taxon>
    </lineage>
</organism>
<dbReference type="AlphaFoldDB" id="A0A3T0E993"/>
<dbReference type="EMBL" id="CP018911">
    <property type="protein sequence ID" value="AZU03830.1"/>
    <property type="molecule type" value="Genomic_DNA"/>
</dbReference>
<dbReference type="KEGG" id="gak:X907_1296"/>
<dbReference type="Proteomes" id="UP000286954">
    <property type="component" value="Chromosome"/>
</dbReference>
<dbReference type="Gene3D" id="2.60.120.650">
    <property type="entry name" value="Cupin"/>
    <property type="match status" value="1"/>
</dbReference>
<keyword evidence="2" id="KW-1185">Reference proteome</keyword>
<dbReference type="SUPFAM" id="SSF51197">
    <property type="entry name" value="Clavaminate synthase-like"/>
    <property type="match status" value="1"/>
</dbReference>
<dbReference type="OrthoDB" id="7977346at2"/>
<protein>
    <submittedName>
        <fullName evidence="1">Uncharacterized protein</fullName>
    </submittedName>
</protein>
<dbReference type="RefSeq" id="WP_127566357.1">
    <property type="nucleotide sequence ID" value="NZ_BMFB01000008.1"/>
</dbReference>
<gene>
    <name evidence="1" type="ORF">X907_1296</name>
</gene>
<name>A0A3T0E993_9PROT</name>
<evidence type="ECO:0000313" key="2">
    <source>
        <dbReference type="Proteomes" id="UP000286954"/>
    </source>
</evidence>
<sequence>MPDPLTLSLIRTEATKVSAMHVLADWTDQTRSDFRERITRTTHNLHTSPLFSEAAIERLIEIHPREYADFATMDETGSRNSWKTGDPGQLSGKELIRAVKSGRLWINLRNLFGIHDEYRALLDQMFEELQDENPGFHPVRILGGLLVSSPQAKVPFHMDRTDTMLWHISGKKRVFVYPHHDDVATDAEREEVLLHAFNDELNYRPEAEKHAKYFDLEPGEMICWPLHTPHRVENMGTLNISLATEYTTPEARKQNNAMYFNGVMRRRFGWQPPRIAETHGLNRTARFVAGALMRKAGISVPVETPHEGGYRFEIDPDAPLGVRA</sequence>
<evidence type="ECO:0000313" key="1">
    <source>
        <dbReference type="EMBL" id="AZU03830.1"/>
    </source>
</evidence>
<dbReference type="PROSITE" id="PS51184">
    <property type="entry name" value="JMJC"/>
    <property type="match status" value="1"/>
</dbReference>
<accession>A0A3T0E993</accession>
<reference evidence="1 2" key="1">
    <citation type="submission" date="2016-12" db="EMBL/GenBank/DDBJ databases">
        <title>The genome of dimorphic prosthecate Glycocaulis alkaliphilus 6b-8t, isolated from crude oil dictates its adaptability in petroleum environments.</title>
        <authorList>
            <person name="Wu X.-L."/>
            <person name="Geng S."/>
        </authorList>
    </citation>
    <scope>NUCLEOTIDE SEQUENCE [LARGE SCALE GENOMIC DNA]</scope>
    <source>
        <strain evidence="1 2">6B-8</strain>
    </source>
</reference>